<dbReference type="CDD" id="cd08504">
    <property type="entry name" value="PBP2_OppA"/>
    <property type="match status" value="1"/>
</dbReference>
<dbReference type="Gene3D" id="3.10.105.10">
    <property type="entry name" value="Dipeptide-binding Protein, Domain 3"/>
    <property type="match status" value="1"/>
</dbReference>
<evidence type="ECO:0000259" key="7">
    <source>
        <dbReference type="Pfam" id="PF00496"/>
    </source>
</evidence>
<comment type="subcellular location">
    <subcellularLocation>
        <location evidence="1">Cell envelope</location>
    </subcellularLocation>
</comment>
<evidence type="ECO:0000256" key="6">
    <source>
        <dbReference type="SAM" id="SignalP"/>
    </source>
</evidence>
<dbReference type="FunFam" id="3.10.105.10:FF:000001">
    <property type="entry name" value="Oligopeptide ABC transporter, oligopeptide-binding protein"/>
    <property type="match status" value="1"/>
</dbReference>
<evidence type="ECO:0000313" key="9">
    <source>
        <dbReference type="Proteomes" id="UP000242754"/>
    </source>
</evidence>
<feature type="domain" description="Solute-binding protein family 5" evidence="7">
    <location>
        <begin position="89"/>
        <end position="469"/>
    </location>
</feature>
<dbReference type="PANTHER" id="PTHR30290:SF10">
    <property type="entry name" value="PERIPLASMIC OLIGOPEPTIDE-BINDING PROTEIN-RELATED"/>
    <property type="match status" value="1"/>
</dbReference>
<evidence type="ECO:0000256" key="4">
    <source>
        <dbReference type="ARBA" id="ARBA00022729"/>
    </source>
</evidence>
<dbReference type="RefSeq" id="WP_087033758.1">
    <property type="nucleotide sequence ID" value="NZ_FJNE01000007.1"/>
</dbReference>
<gene>
    <name evidence="8" type="ORF">Tpal_2198</name>
</gene>
<dbReference type="Gene3D" id="3.90.76.10">
    <property type="entry name" value="Dipeptide-binding Protein, Domain 1"/>
    <property type="match status" value="1"/>
</dbReference>
<proteinExistence type="inferred from homology"/>
<dbReference type="PIRSF" id="PIRSF002741">
    <property type="entry name" value="MppA"/>
    <property type="match status" value="1"/>
</dbReference>
<dbReference type="InterPro" id="IPR000914">
    <property type="entry name" value="SBP_5_dom"/>
</dbReference>
<dbReference type="Proteomes" id="UP000242754">
    <property type="component" value="Unassembled WGS sequence"/>
</dbReference>
<dbReference type="Gene3D" id="3.40.190.10">
    <property type="entry name" value="Periplasmic binding protein-like II"/>
    <property type="match status" value="1"/>
</dbReference>
<keyword evidence="3" id="KW-0813">Transport</keyword>
<dbReference type="GO" id="GO:0030288">
    <property type="term" value="C:outer membrane-bounded periplasmic space"/>
    <property type="evidence" value="ECO:0007669"/>
    <property type="project" value="UniProtKB-ARBA"/>
</dbReference>
<evidence type="ECO:0000256" key="1">
    <source>
        <dbReference type="ARBA" id="ARBA00004196"/>
    </source>
</evidence>
<keyword evidence="4 6" id="KW-0732">Signal</keyword>
<dbReference type="PROSITE" id="PS51257">
    <property type="entry name" value="PROKAR_LIPOPROTEIN"/>
    <property type="match status" value="1"/>
</dbReference>
<accession>A0A143YVQ8</accession>
<dbReference type="Pfam" id="PF00496">
    <property type="entry name" value="SBP_bac_5"/>
    <property type="match status" value="1"/>
</dbReference>
<sequence>MRRFQNRLWTLVPLAAFVLLASGCGKNASESAGDTSEATKQVLHLSETGDMDSLDSMHISTMVAFNTLNNVFEGLVGYDLDGKLIATGAEALPEISSDQTVYTFKIRSDAKWSNGEDVTADDYVYTWQKIVDPAVGSGYSYMVDGVIKNAAEIYAGEKAVSELGVKAIDDKTLEVTLEKPTPYFMQLLTLPYFFPQNRTFATEKGNEYGIASDKILYNGPFEVTDWSAAKGGAWKLVKNEDYWDKGNVKLDEVDFQVIKDTETGVNLYKSDELDRVPLSGNFVQEFQSDADYAERLKSRINYIEMNETTTELANQNIRKALALAIDTAQFTENVLQDGSIVSTGYVPVGLAKNPETGADFRADAGDLVSYNLATAQQAWQQGLAEIGQKAVTLTLTISDTEEHKKLAEFVQSQLQENLPGLTIEIKAMPESSRIANVKAGDYQLAAAYWEADFADPINYVERFASDTNRGHYSFADVDALVAQSKMEYNDVNARWATLVKIEQAALGEHYVHIPLYQSSEAYLQKAYVKDIYTPVSGPISYRYASVATE</sequence>
<protein>
    <recommendedName>
        <fullName evidence="7">Solute-binding protein family 5 domain-containing protein</fullName>
    </recommendedName>
</protein>
<keyword evidence="5" id="KW-0571">Peptide transport</keyword>
<dbReference type="EMBL" id="FJNE01000007">
    <property type="protein sequence ID" value="CZQ97928.1"/>
    <property type="molecule type" value="Genomic_DNA"/>
</dbReference>
<reference evidence="8 9" key="1">
    <citation type="submission" date="2016-02" db="EMBL/GenBank/DDBJ databases">
        <authorList>
            <person name="Wen L."/>
            <person name="He K."/>
            <person name="Yang H."/>
        </authorList>
    </citation>
    <scope>NUCLEOTIDE SEQUENCE [LARGE SCALE GENOMIC DNA]</scope>
    <source>
        <strain evidence="8">Trichococcus palustris</strain>
    </source>
</reference>
<dbReference type="InterPro" id="IPR030678">
    <property type="entry name" value="Peptide/Ni-bd"/>
</dbReference>
<evidence type="ECO:0000256" key="3">
    <source>
        <dbReference type="ARBA" id="ARBA00022448"/>
    </source>
</evidence>
<dbReference type="STRING" id="140314.SAMN04488076_1258"/>
<dbReference type="AlphaFoldDB" id="A0A143YVQ8"/>
<keyword evidence="5" id="KW-0653">Protein transport</keyword>
<dbReference type="InterPro" id="IPR039424">
    <property type="entry name" value="SBP_5"/>
</dbReference>
<keyword evidence="9" id="KW-1185">Reference proteome</keyword>
<dbReference type="GO" id="GO:0043190">
    <property type="term" value="C:ATP-binding cassette (ABC) transporter complex"/>
    <property type="evidence" value="ECO:0007669"/>
    <property type="project" value="InterPro"/>
</dbReference>
<evidence type="ECO:0000256" key="2">
    <source>
        <dbReference type="ARBA" id="ARBA00005695"/>
    </source>
</evidence>
<dbReference type="SUPFAM" id="SSF53850">
    <property type="entry name" value="Periplasmic binding protein-like II"/>
    <property type="match status" value="1"/>
</dbReference>
<feature type="chain" id="PRO_5007515093" description="Solute-binding protein family 5 domain-containing protein" evidence="6">
    <location>
        <begin position="29"/>
        <end position="549"/>
    </location>
</feature>
<dbReference type="GO" id="GO:1904680">
    <property type="term" value="F:peptide transmembrane transporter activity"/>
    <property type="evidence" value="ECO:0007669"/>
    <property type="project" value="TreeGrafter"/>
</dbReference>
<dbReference type="GO" id="GO:0015833">
    <property type="term" value="P:peptide transport"/>
    <property type="evidence" value="ECO:0007669"/>
    <property type="project" value="UniProtKB-KW"/>
</dbReference>
<dbReference type="OrthoDB" id="9801912at2"/>
<dbReference type="PANTHER" id="PTHR30290">
    <property type="entry name" value="PERIPLASMIC BINDING COMPONENT OF ABC TRANSPORTER"/>
    <property type="match status" value="1"/>
</dbReference>
<comment type="similarity">
    <text evidence="2">Belongs to the bacterial solute-binding protein 5 family.</text>
</comment>
<name>A0A143YVQ8_9LACT</name>
<organism evidence="8 9">
    <name type="scientific">Trichococcus palustris</name>
    <dbReference type="NCBI Taxonomy" id="140314"/>
    <lineage>
        <taxon>Bacteria</taxon>
        <taxon>Bacillati</taxon>
        <taxon>Bacillota</taxon>
        <taxon>Bacilli</taxon>
        <taxon>Lactobacillales</taxon>
        <taxon>Carnobacteriaceae</taxon>
        <taxon>Trichococcus</taxon>
    </lineage>
</organism>
<feature type="signal peptide" evidence="6">
    <location>
        <begin position="1"/>
        <end position="28"/>
    </location>
</feature>
<dbReference type="FunFam" id="3.90.76.10:FF:000001">
    <property type="entry name" value="Oligopeptide ABC transporter substrate-binding protein"/>
    <property type="match status" value="1"/>
</dbReference>
<evidence type="ECO:0000313" key="8">
    <source>
        <dbReference type="EMBL" id="CZQ97928.1"/>
    </source>
</evidence>
<evidence type="ECO:0000256" key="5">
    <source>
        <dbReference type="ARBA" id="ARBA00022856"/>
    </source>
</evidence>